<evidence type="ECO:0000313" key="1">
    <source>
        <dbReference type="EMBL" id="KAI3735788.1"/>
    </source>
</evidence>
<proteinExistence type="predicted"/>
<gene>
    <name evidence="1" type="ORF">L6452_15301</name>
</gene>
<dbReference type="Proteomes" id="UP001055879">
    <property type="component" value="Linkage Group LG04"/>
</dbReference>
<evidence type="ECO:0000313" key="2">
    <source>
        <dbReference type="Proteomes" id="UP001055879"/>
    </source>
</evidence>
<dbReference type="EMBL" id="CM042050">
    <property type="protein sequence ID" value="KAI3735788.1"/>
    <property type="molecule type" value="Genomic_DNA"/>
</dbReference>
<comment type="caution">
    <text evidence="1">The sequence shown here is derived from an EMBL/GenBank/DDBJ whole genome shotgun (WGS) entry which is preliminary data.</text>
</comment>
<keyword evidence="2" id="KW-1185">Reference proteome</keyword>
<organism evidence="1 2">
    <name type="scientific">Arctium lappa</name>
    <name type="common">Greater burdock</name>
    <name type="synonym">Lappa major</name>
    <dbReference type="NCBI Taxonomy" id="4217"/>
    <lineage>
        <taxon>Eukaryota</taxon>
        <taxon>Viridiplantae</taxon>
        <taxon>Streptophyta</taxon>
        <taxon>Embryophyta</taxon>
        <taxon>Tracheophyta</taxon>
        <taxon>Spermatophyta</taxon>
        <taxon>Magnoliopsida</taxon>
        <taxon>eudicotyledons</taxon>
        <taxon>Gunneridae</taxon>
        <taxon>Pentapetalae</taxon>
        <taxon>asterids</taxon>
        <taxon>campanulids</taxon>
        <taxon>Asterales</taxon>
        <taxon>Asteraceae</taxon>
        <taxon>Carduoideae</taxon>
        <taxon>Cardueae</taxon>
        <taxon>Arctiinae</taxon>
        <taxon>Arctium</taxon>
    </lineage>
</organism>
<sequence length="693" mass="77752">MSQIPASDKTGLGFWKEQDEPKEDSSMLMFGMFVSSIPHTSSIECSSSSSSNIIPEELSKSSKLADKGKSISHPQKATKKAKLKQKVDLKPKKSEELKVPPRSYAKGIVGAGPVHLKFSNLTGHGPKATIKYRKYYHCGHTTHIASKCPNATKAEKVTKDEKSTKVKNTTKGSKVIWYLDSECSRHMTGQKDLLNEYKEEKGPSVTFGGNGKGYTRGFGVLSNGTTTFRRVAYVDGLKHNLLSIIQLRDKDYEVRVTKKACSVVNENGKLALSGYRMENVYVIDMDSTTTENVCYLSKASPDVNWLWHKRLSLLNFKTLNSLSSKELVSCLPQHSYAKEYLCSTYEYSRYTWVIFLRCISDTPEELISFVRKMEVLNNLTVRSIRSDHGTEFKNSSLKNFFESKGISHNFSSVGMPQQNGVAERRNKKIIEVARSMLSNSHLPTQFWAEAVKTACFTQNRSLIVKRFGKTTYDLFHGRKPSISFLHIFGCQCFILNNKDSLRKFNPKADDGIFLGETKPFFSNHQHTNHPAVDDDPNIIPPNLESTSLVSAEPLNTLPPSDLPSSENLSENNGLSDTQQLIDDEPQASSLVNIPIVDPTPEVSDHSPAQRWTKDHPIDKIFGDPDADIQTRRSSCNIKQTEKGTFINQDKYVIDMLKKFDLTQTSTMETPMAPPLTLNKDPAENQSMSLPIEE</sequence>
<protein>
    <submittedName>
        <fullName evidence="1">Uncharacterized protein</fullName>
    </submittedName>
</protein>
<reference evidence="1 2" key="2">
    <citation type="journal article" date="2022" name="Mol. Ecol. Resour.">
        <title>The genomes of chicory, endive, great burdock and yacon provide insights into Asteraceae paleo-polyploidization history and plant inulin production.</title>
        <authorList>
            <person name="Fan W."/>
            <person name="Wang S."/>
            <person name="Wang H."/>
            <person name="Wang A."/>
            <person name="Jiang F."/>
            <person name="Liu H."/>
            <person name="Zhao H."/>
            <person name="Xu D."/>
            <person name="Zhang Y."/>
        </authorList>
    </citation>
    <scope>NUCLEOTIDE SEQUENCE [LARGE SCALE GENOMIC DNA]</scope>
    <source>
        <strain evidence="2">cv. Niubang</strain>
    </source>
</reference>
<accession>A0ACB9CN73</accession>
<name>A0ACB9CN73_ARCLA</name>
<reference evidence="2" key="1">
    <citation type="journal article" date="2022" name="Mol. Ecol. Resour.">
        <title>The genomes of chicory, endive, great burdock and yacon provide insights into Asteraceae palaeo-polyploidization history and plant inulin production.</title>
        <authorList>
            <person name="Fan W."/>
            <person name="Wang S."/>
            <person name="Wang H."/>
            <person name="Wang A."/>
            <person name="Jiang F."/>
            <person name="Liu H."/>
            <person name="Zhao H."/>
            <person name="Xu D."/>
            <person name="Zhang Y."/>
        </authorList>
    </citation>
    <scope>NUCLEOTIDE SEQUENCE [LARGE SCALE GENOMIC DNA]</scope>
    <source>
        <strain evidence="2">cv. Niubang</strain>
    </source>
</reference>